<proteinExistence type="predicted"/>
<keyword evidence="2" id="KW-1185">Reference proteome</keyword>
<dbReference type="EMBL" id="LMXU01000014">
    <property type="protein sequence ID" value="KWU01222.1"/>
    <property type="molecule type" value="Genomic_DNA"/>
</dbReference>
<dbReference type="GeneID" id="300178520"/>
<dbReference type="Proteomes" id="UP000057389">
    <property type="component" value="Unassembled WGS sequence"/>
</dbReference>
<dbReference type="RefSeq" id="WP_060467792.1">
    <property type="nucleotide sequence ID" value="NZ_AP025514.1"/>
</dbReference>
<dbReference type="AlphaFoldDB" id="A0A109D9F2"/>
<dbReference type="OrthoDB" id="5887879at2"/>
<gene>
    <name evidence="1" type="ORF">APQ14_05850</name>
</gene>
<accession>A0A109D9F2</accession>
<protein>
    <submittedName>
        <fullName evidence="1">Uncharacterized protein</fullName>
    </submittedName>
</protein>
<evidence type="ECO:0000313" key="1">
    <source>
        <dbReference type="EMBL" id="KWU01222.1"/>
    </source>
</evidence>
<organism evidence="1 2">
    <name type="scientific">Vibrio toranzoniae</name>
    <dbReference type="NCBI Taxonomy" id="1194427"/>
    <lineage>
        <taxon>Bacteria</taxon>
        <taxon>Pseudomonadati</taxon>
        <taxon>Pseudomonadota</taxon>
        <taxon>Gammaproteobacteria</taxon>
        <taxon>Vibrionales</taxon>
        <taxon>Vibrionaceae</taxon>
        <taxon>Vibrio</taxon>
    </lineage>
</organism>
<comment type="caution">
    <text evidence="1">The sequence shown here is derived from an EMBL/GenBank/DDBJ whole genome shotgun (WGS) entry which is preliminary data.</text>
</comment>
<name>A0A109D9F2_9VIBR</name>
<evidence type="ECO:0000313" key="2">
    <source>
        <dbReference type="Proteomes" id="UP000057389"/>
    </source>
</evidence>
<reference evidence="1 2" key="1">
    <citation type="submission" date="2015-11" db="EMBL/GenBank/DDBJ databases">
        <title>Draft WGS of Vibrio toranzoniae.</title>
        <authorList>
            <person name="Lasa A."/>
            <person name="Romalde J.L."/>
        </authorList>
    </citation>
    <scope>NUCLEOTIDE SEQUENCE [LARGE SCALE GENOMIC DNA]</scope>
    <source>
        <strain evidence="1 2">Vb 10.8</strain>
    </source>
</reference>
<sequence length="96" mass="10836">MLKVGVIDYIATGAGRHIYIKTGTEDSIRRNVGDWLYQGADVYSIEEWLEIDRASDSSNQRNSAVVILKTYAPALWDAMVKGLVMKVDIEYHDNQS</sequence>